<dbReference type="InterPro" id="IPR000719">
    <property type="entry name" value="Prot_kinase_dom"/>
</dbReference>
<dbReference type="Pfam" id="PF00560">
    <property type="entry name" value="LRR_1"/>
    <property type="match status" value="1"/>
</dbReference>
<dbReference type="GO" id="GO:0005524">
    <property type="term" value="F:ATP binding"/>
    <property type="evidence" value="ECO:0007669"/>
    <property type="project" value="UniProtKB-KW"/>
</dbReference>
<name>A0AAD5NZK3_ACENE</name>
<comment type="caution">
    <text evidence="22">The sequence shown here is derived from an EMBL/GenBank/DDBJ whole genome shotgun (WGS) entry which is preliminary data.</text>
</comment>
<keyword evidence="13 19" id="KW-1133">Transmembrane helix</keyword>
<comment type="catalytic activity">
    <reaction evidence="16">
        <text>L-threonyl-[protein] + ATP = O-phospho-L-threonyl-[protein] + ADP + H(+)</text>
        <dbReference type="Rhea" id="RHEA:46608"/>
        <dbReference type="Rhea" id="RHEA-COMP:11060"/>
        <dbReference type="Rhea" id="RHEA-COMP:11605"/>
        <dbReference type="ChEBI" id="CHEBI:15378"/>
        <dbReference type="ChEBI" id="CHEBI:30013"/>
        <dbReference type="ChEBI" id="CHEBI:30616"/>
        <dbReference type="ChEBI" id="CHEBI:61977"/>
        <dbReference type="ChEBI" id="CHEBI:456216"/>
        <dbReference type="EC" id="2.7.11.1"/>
    </reaction>
</comment>
<comment type="catalytic activity">
    <reaction evidence="17">
        <text>L-seryl-[protein] + ATP = O-phospho-L-seryl-[protein] + ADP + H(+)</text>
        <dbReference type="Rhea" id="RHEA:17989"/>
        <dbReference type="Rhea" id="RHEA-COMP:9863"/>
        <dbReference type="Rhea" id="RHEA-COMP:11604"/>
        <dbReference type="ChEBI" id="CHEBI:15378"/>
        <dbReference type="ChEBI" id="CHEBI:29999"/>
        <dbReference type="ChEBI" id="CHEBI:30616"/>
        <dbReference type="ChEBI" id="CHEBI:83421"/>
        <dbReference type="ChEBI" id="CHEBI:456216"/>
        <dbReference type="EC" id="2.7.11.1"/>
    </reaction>
</comment>
<evidence type="ECO:0000313" key="23">
    <source>
        <dbReference type="Proteomes" id="UP001064489"/>
    </source>
</evidence>
<evidence type="ECO:0000256" key="9">
    <source>
        <dbReference type="ARBA" id="ARBA00022737"/>
    </source>
</evidence>
<keyword evidence="15" id="KW-0675">Receptor</keyword>
<dbReference type="Gene3D" id="1.10.510.10">
    <property type="entry name" value="Transferase(Phosphotransferase) domain 1"/>
    <property type="match status" value="1"/>
</dbReference>
<evidence type="ECO:0000256" key="12">
    <source>
        <dbReference type="ARBA" id="ARBA00022840"/>
    </source>
</evidence>
<dbReference type="Gene3D" id="3.30.200.20">
    <property type="entry name" value="Phosphorylase Kinase, domain 1"/>
    <property type="match status" value="1"/>
</dbReference>
<comment type="subcellular location">
    <subcellularLocation>
        <location evidence="1">Membrane</location>
        <topology evidence="1">Single-pass membrane protein</topology>
    </subcellularLocation>
</comment>
<evidence type="ECO:0000256" key="17">
    <source>
        <dbReference type="ARBA" id="ARBA00048679"/>
    </source>
</evidence>
<dbReference type="EC" id="2.7.11.1" evidence="3"/>
<feature type="signal peptide" evidence="20">
    <location>
        <begin position="1"/>
        <end position="28"/>
    </location>
</feature>
<gene>
    <name evidence="22" type="ORF">LWI28_012647</name>
</gene>
<evidence type="ECO:0000256" key="15">
    <source>
        <dbReference type="ARBA" id="ARBA00023170"/>
    </source>
</evidence>
<proteinExistence type="inferred from homology"/>
<keyword evidence="12" id="KW-0067">ATP-binding</keyword>
<keyword evidence="5" id="KW-0433">Leucine-rich repeat</keyword>
<keyword evidence="4" id="KW-0597">Phosphoprotein</keyword>
<sequence length="687" mass="75310">MALTFKHKPLFLLVFLFHHIIFFLPCSSLPTDSAALKNILLKFKSSLSNTAALSNWDGKSPPCKENNTTLNWKGVFCSNGYIRGIQLPNMGLKGTVDLTLLVDLKEDLRSLNFADNSLQGPLPDLNIFGALKSAFLSNNQFSETIPDDAFKGMGSLKKLHLANNTFTGPIPKSLTNLSNLIELKLQDNKFEGQIPDFQDPKLQVFNVSNNNLVGTIPPSLSKMDPSFFTGNKGLSQSSQATPTPADSGSNTADSGSNTINPESGSNTKNQESESKGTSTLTIVLAAVGSLLGLAIILAVLFILCQKQRRKTTLSIETPLPSNLQKKTGIRETDRPSKSASEGSVGAGGSTRGKKAAESTKLSFVRDDREMFDLQDLLKASAEILGSGCFGSSYKAALPSGHMMVVKRFKQMNNVGREEFQEHMRRIGRLRHPNLLPLVSYYYRKEEKLLISDFVDRGSLAVHLHGYQALGQPGLEWATRLKVIKGVAKGLGFLYKELPSLIAPHGHMKSSNVLLNEAYEPFLTDYGLTPVINQESAQDLMVAYKSPEFLQQGRITKKTDVWGLGILILEILTGKFPANFLQQGKQKTDVDLANWVNSVVESGDNNISDVFDKDMGGTNNSKGEMMKLLNIALACSEAEVEKRLDIKEAVEKIEELKERDGEDDFYSSCASEADIKSSRGKSDDFAFT</sequence>
<reference evidence="22" key="2">
    <citation type="submission" date="2023-02" db="EMBL/GenBank/DDBJ databases">
        <authorList>
            <person name="Swenson N.G."/>
            <person name="Wegrzyn J.L."/>
            <person name="Mcevoy S.L."/>
        </authorList>
    </citation>
    <scope>NUCLEOTIDE SEQUENCE</scope>
    <source>
        <strain evidence="22">91603</strain>
        <tissue evidence="22">Leaf</tissue>
    </source>
</reference>
<evidence type="ECO:0000256" key="7">
    <source>
        <dbReference type="ARBA" id="ARBA00022692"/>
    </source>
</evidence>
<dbReference type="GO" id="GO:0016020">
    <property type="term" value="C:membrane"/>
    <property type="evidence" value="ECO:0007669"/>
    <property type="project" value="UniProtKB-SubCell"/>
</dbReference>
<evidence type="ECO:0000256" key="18">
    <source>
        <dbReference type="SAM" id="MobiDB-lite"/>
    </source>
</evidence>
<dbReference type="FunFam" id="1.10.510.10:FF:000480">
    <property type="entry name" value="Pollen receptor-like kinase 1"/>
    <property type="match status" value="1"/>
</dbReference>
<dbReference type="AlphaFoldDB" id="A0AAD5NZK3"/>
<evidence type="ECO:0000256" key="14">
    <source>
        <dbReference type="ARBA" id="ARBA00023136"/>
    </source>
</evidence>
<evidence type="ECO:0000256" key="5">
    <source>
        <dbReference type="ARBA" id="ARBA00022614"/>
    </source>
</evidence>
<dbReference type="Pfam" id="PF08263">
    <property type="entry name" value="LRRNT_2"/>
    <property type="match status" value="1"/>
</dbReference>
<feature type="region of interest" description="Disordered" evidence="18">
    <location>
        <begin position="657"/>
        <end position="687"/>
    </location>
</feature>
<dbReference type="GO" id="GO:0004674">
    <property type="term" value="F:protein serine/threonine kinase activity"/>
    <property type="evidence" value="ECO:0007669"/>
    <property type="project" value="UniProtKB-EC"/>
</dbReference>
<feature type="compositionally biased region" description="Polar residues" evidence="18">
    <location>
        <begin position="228"/>
        <end position="275"/>
    </location>
</feature>
<dbReference type="InterPro" id="IPR001611">
    <property type="entry name" value="Leu-rich_rpt"/>
</dbReference>
<evidence type="ECO:0000256" key="4">
    <source>
        <dbReference type="ARBA" id="ARBA00022553"/>
    </source>
</evidence>
<evidence type="ECO:0000256" key="1">
    <source>
        <dbReference type="ARBA" id="ARBA00004167"/>
    </source>
</evidence>
<keyword evidence="14 19" id="KW-0472">Membrane</keyword>
<feature type="region of interest" description="Disordered" evidence="18">
    <location>
        <begin position="324"/>
        <end position="359"/>
    </location>
</feature>
<feature type="chain" id="PRO_5042126974" description="non-specific serine/threonine protein kinase" evidence="20">
    <location>
        <begin position="29"/>
        <end position="687"/>
    </location>
</feature>
<dbReference type="InterPro" id="IPR013210">
    <property type="entry name" value="LRR_N_plant-typ"/>
</dbReference>
<keyword evidence="11" id="KW-0418">Kinase</keyword>
<dbReference type="SUPFAM" id="SSF56112">
    <property type="entry name" value="Protein kinase-like (PK-like)"/>
    <property type="match status" value="1"/>
</dbReference>
<feature type="region of interest" description="Disordered" evidence="18">
    <location>
        <begin position="227"/>
        <end position="275"/>
    </location>
</feature>
<keyword evidence="7 19" id="KW-0812">Transmembrane</keyword>
<protein>
    <recommendedName>
        <fullName evidence="3">non-specific serine/threonine protein kinase</fullName>
        <ecNumber evidence="3">2.7.11.1</ecNumber>
    </recommendedName>
</protein>
<evidence type="ECO:0000313" key="22">
    <source>
        <dbReference type="EMBL" id="KAI9191733.1"/>
    </source>
</evidence>
<accession>A0AAD5NZK3</accession>
<dbReference type="Gene3D" id="3.80.10.10">
    <property type="entry name" value="Ribonuclease Inhibitor"/>
    <property type="match status" value="2"/>
</dbReference>
<dbReference type="FunFam" id="3.30.200.20:FF:000307">
    <property type="entry name" value="pollen receptor-like kinase 1"/>
    <property type="match status" value="1"/>
</dbReference>
<reference evidence="22" key="1">
    <citation type="journal article" date="2022" name="Plant J.">
        <title>Strategies of tolerance reflected in two North American maple genomes.</title>
        <authorList>
            <person name="McEvoy S.L."/>
            <person name="Sezen U.U."/>
            <person name="Trouern-Trend A."/>
            <person name="McMahon S.M."/>
            <person name="Schaberg P.G."/>
            <person name="Yang J."/>
            <person name="Wegrzyn J.L."/>
            <person name="Swenson N.G."/>
        </authorList>
    </citation>
    <scope>NUCLEOTIDE SEQUENCE</scope>
    <source>
        <strain evidence="22">91603</strain>
    </source>
</reference>
<keyword evidence="9" id="KW-0677">Repeat</keyword>
<comment type="similarity">
    <text evidence="2">Belongs to the protein kinase superfamily. Ser/Thr protein kinase family.</text>
</comment>
<evidence type="ECO:0000256" key="10">
    <source>
        <dbReference type="ARBA" id="ARBA00022741"/>
    </source>
</evidence>
<feature type="compositionally biased region" description="Basic and acidic residues" evidence="18">
    <location>
        <begin position="672"/>
        <end position="687"/>
    </location>
</feature>
<keyword evidence="6" id="KW-0808">Transferase</keyword>
<feature type="domain" description="Protein kinase" evidence="21">
    <location>
        <begin position="378"/>
        <end position="665"/>
    </location>
</feature>
<dbReference type="SUPFAM" id="SSF52058">
    <property type="entry name" value="L domain-like"/>
    <property type="match status" value="1"/>
</dbReference>
<dbReference type="Pfam" id="PF00069">
    <property type="entry name" value="Pkinase"/>
    <property type="match status" value="1"/>
</dbReference>
<evidence type="ECO:0000256" key="6">
    <source>
        <dbReference type="ARBA" id="ARBA00022679"/>
    </source>
</evidence>
<dbReference type="Pfam" id="PF13855">
    <property type="entry name" value="LRR_8"/>
    <property type="match status" value="1"/>
</dbReference>
<dbReference type="PANTHER" id="PTHR48007">
    <property type="entry name" value="LEUCINE-RICH REPEAT RECEPTOR-LIKE PROTEIN KINASE PXC1"/>
    <property type="match status" value="1"/>
</dbReference>
<dbReference type="InterPro" id="IPR032675">
    <property type="entry name" value="LRR_dom_sf"/>
</dbReference>
<evidence type="ECO:0000256" key="8">
    <source>
        <dbReference type="ARBA" id="ARBA00022729"/>
    </source>
</evidence>
<dbReference type="Proteomes" id="UP001064489">
    <property type="component" value="Chromosome 6"/>
</dbReference>
<dbReference type="InterPro" id="IPR046959">
    <property type="entry name" value="PRK1-6/SRF4-like"/>
</dbReference>
<dbReference type="PANTHER" id="PTHR48007:SF64">
    <property type="entry name" value="POLLEN RECEPTOR-LIKE KINASE 1"/>
    <property type="match status" value="1"/>
</dbReference>
<organism evidence="22 23">
    <name type="scientific">Acer negundo</name>
    <name type="common">Box elder</name>
    <dbReference type="NCBI Taxonomy" id="4023"/>
    <lineage>
        <taxon>Eukaryota</taxon>
        <taxon>Viridiplantae</taxon>
        <taxon>Streptophyta</taxon>
        <taxon>Embryophyta</taxon>
        <taxon>Tracheophyta</taxon>
        <taxon>Spermatophyta</taxon>
        <taxon>Magnoliopsida</taxon>
        <taxon>eudicotyledons</taxon>
        <taxon>Gunneridae</taxon>
        <taxon>Pentapetalae</taxon>
        <taxon>rosids</taxon>
        <taxon>malvids</taxon>
        <taxon>Sapindales</taxon>
        <taxon>Sapindaceae</taxon>
        <taxon>Hippocastanoideae</taxon>
        <taxon>Acereae</taxon>
        <taxon>Acer</taxon>
    </lineage>
</organism>
<keyword evidence="10" id="KW-0547">Nucleotide-binding</keyword>
<evidence type="ECO:0000256" key="20">
    <source>
        <dbReference type="SAM" id="SignalP"/>
    </source>
</evidence>
<evidence type="ECO:0000256" key="2">
    <source>
        <dbReference type="ARBA" id="ARBA00008684"/>
    </source>
</evidence>
<feature type="transmembrane region" description="Helical" evidence="19">
    <location>
        <begin position="280"/>
        <end position="304"/>
    </location>
</feature>
<evidence type="ECO:0000256" key="3">
    <source>
        <dbReference type="ARBA" id="ARBA00012513"/>
    </source>
</evidence>
<dbReference type="EMBL" id="JAJSOW010000004">
    <property type="protein sequence ID" value="KAI9191733.1"/>
    <property type="molecule type" value="Genomic_DNA"/>
</dbReference>
<evidence type="ECO:0000259" key="21">
    <source>
        <dbReference type="PROSITE" id="PS50011"/>
    </source>
</evidence>
<evidence type="ECO:0000256" key="16">
    <source>
        <dbReference type="ARBA" id="ARBA00047899"/>
    </source>
</evidence>
<evidence type="ECO:0000256" key="19">
    <source>
        <dbReference type="SAM" id="Phobius"/>
    </source>
</evidence>
<evidence type="ECO:0000256" key="13">
    <source>
        <dbReference type="ARBA" id="ARBA00022989"/>
    </source>
</evidence>
<dbReference type="InterPro" id="IPR011009">
    <property type="entry name" value="Kinase-like_dom_sf"/>
</dbReference>
<evidence type="ECO:0000256" key="11">
    <source>
        <dbReference type="ARBA" id="ARBA00022777"/>
    </source>
</evidence>
<dbReference type="PROSITE" id="PS50011">
    <property type="entry name" value="PROTEIN_KINASE_DOM"/>
    <property type="match status" value="1"/>
</dbReference>
<keyword evidence="8 20" id="KW-0732">Signal</keyword>
<keyword evidence="23" id="KW-1185">Reference proteome</keyword>